<keyword evidence="1" id="KW-0723">Serine/threonine-protein kinase</keyword>
<dbReference type="EMBL" id="ML735687">
    <property type="protein sequence ID" value="KAE8423828.1"/>
    <property type="molecule type" value="Genomic_DNA"/>
</dbReference>
<dbReference type="PANTHER" id="PTHR24055">
    <property type="entry name" value="MITOGEN-ACTIVATED PROTEIN KINASE"/>
    <property type="match status" value="1"/>
</dbReference>
<evidence type="ECO:0000313" key="5">
    <source>
        <dbReference type="EMBL" id="KAE8423828.1"/>
    </source>
</evidence>
<evidence type="ECO:0000256" key="2">
    <source>
        <dbReference type="ARBA" id="ARBA00022741"/>
    </source>
</evidence>
<reference evidence="5 6" key="1">
    <citation type="submission" date="2019-04" db="EMBL/GenBank/DDBJ databases">
        <authorList>
            <consortium name="DOE Joint Genome Institute"/>
            <person name="Mondo S."/>
            <person name="Kjaerbolling I."/>
            <person name="Vesth T."/>
            <person name="Frisvad J.C."/>
            <person name="Nybo J.L."/>
            <person name="Theobald S."/>
            <person name="Kildgaard S."/>
            <person name="Isbrandt T."/>
            <person name="Kuo A."/>
            <person name="Sato A."/>
            <person name="Lyhne E.K."/>
            <person name="Kogle M.E."/>
            <person name="Wiebenga A."/>
            <person name="Kun R.S."/>
            <person name="Lubbers R.J."/>
            <person name="Makela M.R."/>
            <person name="Barry K."/>
            <person name="Chovatia M."/>
            <person name="Clum A."/>
            <person name="Daum C."/>
            <person name="Haridas S."/>
            <person name="He G."/>
            <person name="LaButti K."/>
            <person name="Lipzen A."/>
            <person name="Riley R."/>
            <person name="Salamov A."/>
            <person name="Simmons B.A."/>
            <person name="Magnuson J.K."/>
            <person name="Henrissat B."/>
            <person name="Mortensen U.H."/>
            <person name="Larsen T.O."/>
            <person name="Devries R.P."/>
            <person name="Grigoriev I.V."/>
            <person name="Machida M."/>
            <person name="Baker S.E."/>
            <person name="Andersen M.R."/>
            <person name="Cantor M.N."/>
            <person name="Hua S.X."/>
        </authorList>
    </citation>
    <scope>NUCLEOTIDE SEQUENCE [LARGE SCALE GENOMIC DNA]</scope>
    <source>
        <strain evidence="5 6">CBS 117616</strain>
    </source>
</reference>
<dbReference type="SMART" id="SM00220">
    <property type="entry name" value="S_TKc"/>
    <property type="match status" value="1"/>
</dbReference>
<keyword evidence="3" id="KW-0067">ATP-binding</keyword>
<dbReference type="SUPFAM" id="SSF56112">
    <property type="entry name" value="Protein kinase-like (PK-like)"/>
    <property type="match status" value="1"/>
</dbReference>
<evidence type="ECO:0000256" key="1">
    <source>
        <dbReference type="ARBA" id="ARBA00022527"/>
    </source>
</evidence>
<feature type="domain" description="Protein kinase" evidence="4">
    <location>
        <begin position="1"/>
        <end position="333"/>
    </location>
</feature>
<evidence type="ECO:0000313" key="6">
    <source>
        <dbReference type="Proteomes" id="UP000325395"/>
    </source>
</evidence>
<accession>A0ABQ6X4L9</accession>
<dbReference type="InterPro" id="IPR000719">
    <property type="entry name" value="Prot_kinase_dom"/>
</dbReference>
<dbReference type="Gene3D" id="1.10.510.10">
    <property type="entry name" value="Transferase(Phosphotransferase) domain 1"/>
    <property type="match status" value="1"/>
</dbReference>
<dbReference type="Proteomes" id="UP000325395">
    <property type="component" value="Unassembled WGS sequence"/>
</dbReference>
<dbReference type="InterPro" id="IPR050117">
    <property type="entry name" value="MAPK"/>
</dbReference>
<organism evidence="5 6">
    <name type="scientific">Aspergillus pseudocaelatus</name>
    <dbReference type="NCBI Taxonomy" id="1825620"/>
    <lineage>
        <taxon>Eukaryota</taxon>
        <taxon>Fungi</taxon>
        <taxon>Dikarya</taxon>
        <taxon>Ascomycota</taxon>
        <taxon>Pezizomycotina</taxon>
        <taxon>Eurotiomycetes</taxon>
        <taxon>Eurotiomycetidae</taxon>
        <taxon>Eurotiales</taxon>
        <taxon>Aspergillaceae</taxon>
        <taxon>Aspergillus</taxon>
        <taxon>Aspergillus subgen. Circumdati</taxon>
    </lineage>
</organism>
<name>A0ABQ6X4L9_9EURO</name>
<gene>
    <name evidence="5" type="ORF">BDV36DRAFT_278844</name>
</gene>
<keyword evidence="1" id="KW-0418">Kinase</keyword>
<keyword evidence="1" id="KW-0808">Transferase</keyword>
<keyword evidence="2" id="KW-0547">Nucleotide-binding</keyword>
<dbReference type="InterPro" id="IPR011009">
    <property type="entry name" value="Kinase-like_dom_sf"/>
</dbReference>
<dbReference type="Gene3D" id="3.30.200.20">
    <property type="entry name" value="Phosphorylase Kinase, domain 1"/>
    <property type="match status" value="1"/>
</dbReference>
<dbReference type="PROSITE" id="PS50011">
    <property type="entry name" value="PROTEIN_KINASE_DOM"/>
    <property type="match status" value="1"/>
</dbReference>
<sequence>MSNLPKGSSVLCHLYVRIEDVVKLERHTSHDRYRVVHKLRNSSYSTIRLAQDEKLSKCVASKICPNGTHACYVTCPASMSLSDAKDGSYVSLFKLEAARVIAAQLVIAVDYIDTQGFAHGGLYCGNVRTEIPFGYTRLSDEELYKIYGEPESEAVTHLDGKELSACIPSRAVVPVWFGDASEEPAPSDAKILLSDFGEAFFPAKHDKFETCTPLVNRAPEARFESTTPLSFPSDIWSLACLIWDTITQRPLLERLLASEDQVTRDHKAWQNKLSEDEKPINRELYRSLANRNQGVPPFEPAERDAVLSLLWSMLSFRSENLPSAKEVLASELMVKWALPEYEKVQKP</sequence>
<evidence type="ECO:0000256" key="3">
    <source>
        <dbReference type="ARBA" id="ARBA00022840"/>
    </source>
</evidence>
<proteinExistence type="predicted"/>
<keyword evidence="6" id="KW-1185">Reference proteome</keyword>
<protein>
    <submittedName>
        <fullName evidence="5">Kinase-like domain-containing protein</fullName>
    </submittedName>
</protein>
<evidence type="ECO:0000259" key="4">
    <source>
        <dbReference type="PROSITE" id="PS50011"/>
    </source>
</evidence>